<dbReference type="InterPro" id="IPR001444">
    <property type="entry name" value="Flag_bb_rod_N"/>
</dbReference>
<comment type="similarity">
    <text evidence="2 6">Belongs to the flagella basal body rod proteins family.</text>
</comment>
<dbReference type="NCBIfam" id="NF009280">
    <property type="entry name" value="PRK12640.1"/>
    <property type="match status" value="1"/>
</dbReference>
<dbReference type="GO" id="GO:0071978">
    <property type="term" value="P:bacterial-type flagellum-dependent swarming motility"/>
    <property type="evidence" value="ECO:0007669"/>
    <property type="project" value="TreeGrafter"/>
</dbReference>
<dbReference type="OrthoDB" id="9804559at2"/>
<dbReference type="EMBL" id="CP003051">
    <property type="protein sequence ID" value="AGA92161.1"/>
    <property type="molecule type" value="Genomic_DNA"/>
</dbReference>
<comment type="subcellular location">
    <subcellularLocation>
        <location evidence="1 6">Bacterial flagellum basal body</location>
    </subcellularLocation>
</comment>
<feature type="domain" description="Flagellar hook protein FlgE/F/G-like D1" evidence="9">
    <location>
        <begin position="81"/>
        <end position="146"/>
    </location>
</feature>
<dbReference type="Pfam" id="PF00460">
    <property type="entry name" value="Flg_bb_rod"/>
    <property type="match status" value="1"/>
</dbReference>
<evidence type="ECO:0000256" key="1">
    <source>
        <dbReference type="ARBA" id="ARBA00004117"/>
    </source>
</evidence>
<evidence type="ECO:0000259" key="8">
    <source>
        <dbReference type="Pfam" id="PF06429"/>
    </source>
</evidence>
<evidence type="ECO:0000256" key="4">
    <source>
        <dbReference type="ARBA" id="ARBA00038560"/>
    </source>
</evidence>
<reference evidence="10 11" key="1">
    <citation type="submission" date="2011-09" db="EMBL/GenBank/DDBJ databases">
        <title>Complete sequence of chromosome of Thioflavicoccus mobilis 8321.</title>
        <authorList>
            <consortium name="US DOE Joint Genome Institute"/>
            <person name="Lucas S."/>
            <person name="Han J."/>
            <person name="Lapidus A."/>
            <person name="Cheng J.-F."/>
            <person name="Goodwin L."/>
            <person name="Pitluck S."/>
            <person name="Peters L."/>
            <person name="Ovchinnikova G."/>
            <person name="Lu M."/>
            <person name="Detter J.C."/>
            <person name="Han C."/>
            <person name="Tapia R."/>
            <person name="Land M."/>
            <person name="Hauser L."/>
            <person name="Kyrpides N."/>
            <person name="Ivanova N."/>
            <person name="Pagani I."/>
            <person name="Vogl K."/>
            <person name="Liu Z."/>
            <person name="Imhoff J."/>
            <person name="Thiel V."/>
            <person name="Frigaard N.-U."/>
            <person name="Bryant D."/>
            <person name="Woyke T."/>
        </authorList>
    </citation>
    <scope>NUCLEOTIDE SEQUENCE [LARGE SCALE GENOMIC DNA]</scope>
    <source>
        <strain evidence="10 11">8321</strain>
    </source>
</reference>
<protein>
    <recommendedName>
        <fullName evidence="5 6">Flagellar basal-body rod protein FlgF</fullName>
    </recommendedName>
</protein>
<dbReference type="NCBIfam" id="TIGR03506">
    <property type="entry name" value="FlgEFG_subfam"/>
    <property type="match status" value="1"/>
</dbReference>
<keyword evidence="10" id="KW-0282">Flagellum</keyword>
<dbReference type="Pfam" id="PF06429">
    <property type="entry name" value="Flg_bbr_C"/>
    <property type="match status" value="1"/>
</dbReference>
<dbReference type="SUPFAM" id="SSF117143">
    <property type="entry name" value="Flagellar hook protein flgE"/>
    <property type="match status" value="1"/>
</dbReference>
<dbReference type="eggNOG" id="COG4787">
    <property type="taxonomic scope" value="Bacteria"/>
</dbReference>
<keyword evidence="10" id="KW-0966">Cell projection</keyword>
<keyword evidence="10" id="KW-0969">Cilium</keyword>
<keyword evidence="11" id="KW-1185">Reference proteome</keyword>
<keyword evidence="3 6" id="KW-0975">Bacterial flagellum</keyword>
<name>L0H1Q2_9GAMM</name>
<accession>L0H1Q2</accession>
<dbReference type="KEGG" id="tmb:Thimo_3498"/>
<comment type="subunit">
    <text evidence="4 6">The basal body constitutes a major portion of the flagellar organelle and consists of five rings (E,L,P,S, and M) mounted on a central rod. The rod consists of about 26 subunits of FlgG in the distal portion, and FlgB, FlgC and FlgF are thought to build up the proximal portion of the rod with about 6 subunits each.</text>
</comment>
<dbReference type="PANTHER" id="PTHR30435">
    <property type="entry name" value="FLAGELLAR PROTEIN"/>
    <property type="match status" value="1"/>
</dbReference>
<evidence type="ECO:0000256" key="3">
    <source>
        <dbReference type="ARBA" id="ARBA00023143"/>
    </source>
</evidence>
<dbReference type="STRING" id="765912.Thimo_3498"/>
<feature type="domain" description="Flagellar basal-body/hook protein C-terminal" evidence="8">
    <location>
        <begin position="196"/>
        <end position="240"/>
    </location>
</feature>
<dbReference type="RefSeq" id="WP_015282288.1">
    <property type="nucleotide sequence ID" value="NC_019940.1"/>
</dbReference>
<organism evidence="10 11">
    <name type="scientific">Thioflavicoccus mobilis 8321</name>
    <dbReference type="NCBI Taxonomy" id="765912"/>
    <lineage>
        <taxon>Bacteria</taxon>
        <taxon>Pseudomonadati</taxon>
        <taxon>Pseudomonadota</taxon>
        <taxon>Gammaproteobacteria</taxon>
        <taxon>Chromatiales</taxon>
        <taxon>Chromatiaceae</taxon>
        <taxon>Thioflavicoccus</taxon>
    </lineage>
</organism>
<evidence type="ECO:0000313" key="10">
    <source>
        <dbReference type="EMBL" id="AGA92161.1"/>
    </source>
</evidence>
<dbReference type="Pfam" id="PF22692">
    <property type="entry name" value="LlgE_F_G_D1"/>
    <property type="match status" value="1"/>
</dbReference>
<sequence>MDRLLYIGMVGAREVADAQGVVSNNLANANTTGFRADLLQLQSLPLYGPGQPSRAYADATSPDADLAPAPLVTTGRDLDVAIQGEGWIAVQAADGNEAYTRAGDLQISAGGILTNSAGHPVLGNAGPVALPPAERIEIGRDGTVSVQLLGQGNLAVLDRIKLVSPPAEQLAKGADGLFRMGDGEEAIADASVTLVSGALESSNVNSVEALVQMMSLARQFELQVKVMREAEANDEAASRLVRLT</sequence>
<dbReference type="HOGENOM" id="CLU_013687_1_0_6"/>
<dbReference type="GO" id="GO:0030694">
    <property type="term" value="C:bacterial-type flagellum basal body, rod"/>
    <property type="evidence" value="ECO:0007669"/>
    <property type="project" value="UniProtKB-UniRule"/>
</dbReference>
<evidence type="ECO:0000259" key="9">
    <source>
        <dbReference type="Pfam" id="PF22692"/>
    </source>
</evidence>
<dbReference type="Proteomes" id="UP000010816">
    <property type="component" value="Chromosome"/>
</dbReference>
<evidence type="ECO:0000256" key="6">
    <source>
        <dbReference type="RuleBase" id="RU362116"/>
    </source>
</evidence>
<dbReference type="InterPro" id="IPR037925">
    <property type="entry name" value="FlgE/F/G-like"/>
</dbReference>
<dbReference type="PANTHER" id="PTHR30435:SF18">
    <property type="entry name" value="FLAGELLAR BASAL-BODY ROD PROTEIN FLGF"/>
    <property type="match status" value="1"/>
</dbReference>
<dbReference type="AlphaFoldDB" id="L0H1Q2"/>
<evidence type="ECO:0000256" key="2">
    <source>
        <dbReference type="ARBA" id="ARBA00009677"/>
    </source>
</evidence>
<evidence type="ECO:0000259" key="7">
    <source>
        <dbReference type="Pfam" id="PF00460"/>
    </source>
</evidence>
<dbReference type="PATRIC" id="fig|765912.4.peg.3430"/>
<evidence type="ECO:0000313" key="11">
    <source>
        <dbReference type="Proteomes" id="UP000010816"/>
    </source>
</evidence>
<proteinExistence type="inferred from homology"/>
<dbReference type="InterPro" id="IPR020013">
    <property type="entry name" value="Flagellar_FlgE/F/G"/>
</dbReference>
<dbReference type="InterPro" id="IPR010930">
    <property type="entry name" value="Flg_bb/hook_C_dom"/>
</dbReference>
<gene>
    <name evidence="10" type="ORF">Thimo_3498</name>
</gene>
<feature type="domain" description="Flagellar basal body rod protein N-terminal" evidence="7">
    <location>
        <begin position="5"/>
        <end position="35"/>
    </location>
</feature>
<dbReference type="NCBIfam" id="TIGR02490">
    <property type="entry name" value="flgF"/>
    <property type="match status" value="1"/>
</dbReference>
<dbReference type="InterPro" id="IPR053967">
    <property type="entry name" value="LlgE_F_G-like_D1"/>
</dbReference>
<evidence type="ECO:0000256" key="5">
    <source>
        <dbReference type="ARBA" id="ARBA00040228"/>
    </source>
</evidence>
<dbReference type="InterPro" id="IPR012836">
    <property type="entry name" value="FlgF"/>
</dbReference>